<accession>A0A0K9NPT7</accession>
<dbReference type="EMBL" id="LFYR01001978">
    <property type="protein sequence ID" value="KMZ58000.1"/>
    <property type="molecule type" value="Genomic_DNA"/>
</dbReference>
<dbReference type="Proteomes" id="UP000036987">
    <property type="component" value="Unassembled WGS sequence"/>
</dbReference>
<proteinExistence type="predicted"/>
<dbReference type="PANTHER" id="PTHR47342">
    <property type="entry name" value="PROTEIN PTST, CHLOROPLASTIC"/>
    <property type="match status" value="1"/>
</dbReference>
<feature type="non-terminal residue" evidence="1">
    <location>
        <position position="148"/>
    </location>
</feature>
<dbReference type="PANTHER" id="PTHR47342:SF1">
    <property type="entry name" value="PROTEIN PTST, CHLOROPLASTIC"/>
    <property type="match status" value="1"/>
</dbReference>
<dbReference type="OrthoDB" id="531008at2759"/>
<sequence length="148" mass="17147">MLDDWECQDSKVIFCNTSYVALPKEPKSVAFTGSCVISRSYSKWNLRWRQEQPWKAFVSSNGLDAEHKDVPVDSKGEFISDESSERPNSLMRQDELKLLLVDSERTRLVKKLSEANQHNRYLKRQLKIKDDDLVNLKSNLSILEGDLQ</sequence>
<evidence type="ECO:0000313" key="1">
    <source>
        <dbReference type="EMBL" id="KMZ58000.1"/>
    </source>
</evidence>
<organism evidence="1 2">
    <name type="scientific">Zostera marina</name>
    <name type="common">Eelgrass</name>
    <dbReference type="NCBI Taxonomy" id="29655"/>
    <lineage>
        <taxon>Eukaryota</taxon>
        <taxon>Viridiplantae</taxon>
        <taxon>Streptophyta</taxon>
        <taxon>Embryophyta</taxon>
        <taxon>Tracheophyta</taxon>
        <taxon>Spermatophyta</taxon>
        <taxon>Magnoliopsida</taxon>
        <taxon>Liliopsida</taxon>
        <taxon>Zosteraceae</taxon>
        <taxon>Zostera</taxon>
    </lineage>
</organism>
<comment type="caution">
    <text evidence="1">The sequence shown here is derived from an EMBL/GenBank/DDBJ whole genome shotgun (WGS) entry which is preliminary data.</text>
</comment>
<gene>
    <name evidence="1" type="ORF">ZOSMA_7G00280</name>
</gene>
<dbReference type="AlphaFoldDB" id="A0A0K9NPT7"/>
<name>A0A0K9NPT7_ZOSMR</name>
<keyword evidence="2" id="KW-1185">Reference proteome</keyword>
<protein>
    <submittedName>
        <fullName evidence="1">Uncharacterized protein</fullName>
    </submittedName>
</protein>
<dbReference type="STRING" id="29655.A0A0K9NPT7"/>
<evidence type="ECO:0000313" key="2">
    <source>
        <dbReference type="Proteomes" id="UP000036987"/>
    </source>
</evidence>
<reference evidence="2" key="1">
    <citation type="journal article" date="2016" name="Nature">
        <title>The genome of the seagrass Zostera marina reveals angiosperm adaptation to the sea.</title>
        <authorList>
            <person name="Olsen J.L."/>
            <person name="Rouze P."/>
            <person name="Verhelst B."/>
            <person name="Lin Y.-C."/>
            <person name="Bayer T."/>
            <person name="Collen J."/>
            <person name="Dattolo E."/>
            <person name="De Paoli E."/>
            <person name="Dittami S."/>
            <person name="Maumus F."/>
            <person name="Michel G."/>
            <person name="Kersting A."/>
            <person name="Lauritano C."/>
            <person name="Lohaus R."/>
            <person name="Toepel M."/>
            <person name="Tonon T."/>
            <person name="Vanneste K."/>
            <person name="Amirebrahimi M."/>
            <person name="Brakel J."/>
            <person name="Bostroem C."/>
            <person name="Chovatia M."/>
            <person name="Grimwood J."/>
            <person name="Jenkins J.W."/>
            <person name="Jueterbock A."/>
            <person name="Mraz A."/>
            <person name="Stam W.T."/>
            <person name="Tice H."/>
            <person name="Bornberg-Bauer E."/>
            <person name="Green P.J."/>
            <person name="Pearson G.A."/>
            <person name="Procaccini G."/>
            <person name="Duarte C.M."/>
            <person name="Schmutz J."/>
            <person name="Reusch T.B.H."/>
            <person name="Van de Peer Y."/>
        </authorList>
    </citation>
    <scope>NUCLEOTIDE SEQUENCE [LARGE SCALE GENOMIC DNA]</scope>
    <source>
        <strain evidence="2">cv. Finnish</strain>
    </source>
</reference>